<keyword evidence="5" id="KW-1185">Reference proteome</keyword>
<dbReference type="InterPro" id="IPR028974">
    <property type="entry name" value="TSP_type-3_rpt"/>
</dbReference>
<dbReference type="GO" id="GO:0007155">
    <property type="term" value="P:cell adhesion"/>
    <property type="evidence" value="ECO:0007669"/>
    <property type="project" value="InterPro"/>
</dbReference>
<evidence type="ECO:0000256" key="2">
    <source>
        <dbReference type="SAM" id="MobiDB-lite"/>
    </source>
</evidence>
<feature type="compositionally biased region" description="Acidic residues" evidence="2">
    <location>
        <begin position="51"/>
        <end position="63"/>
    </location>
</feature>
<dbReference type="GO" id="GO:0005509">
    <property type="term" value="F:calcium ion binding"/>
    <property type="evidence" value="ECO:0007669"/>
    <property type="project" value="InterPro"/>
</dbReference>
<reference evidence="4 5" key="1">
    <citation type="submission" date="2019-02" db="EMBL/GenBank/DDBJ databases">
        <title>Apibacter muscae sp. nov.: a novel member of the house fly microbiota.</title>
        <authorList>
            <person name="Park R."/>
        </authorList>
    </citation>
    <scope>NUCLEOTIDE SEQUENCE [LARGE SCALE GENOMIC DNA]</scope>
    <source>
        <strain evidence="4 5">AL1</strain>
    </source>
</reference>
<keyword evidence="1 3" id="KW-0732">Signal</keyword>
<feature type="chain" id="PRO_5021911419" description="Thrombospondin" evidence="3">
    <location>
        <begin position="21"/>
        <end position="145"/>
    </location>
</feature>
<evidence type="ECO:0000313" key="5">
    <source>
        <dbReference type="Proteomes" id="UP000319499"/>
    </source>
</evidence>
<evidence type="ECO:0008006" key="6">
    <source>
        <dbReference type="Google" id="ProtNLM"/>
    </source>
</evidence>
<gene>
    <name evidence="4" type="ORF">ETU09_00410</name>
</gene>
<feature type="region of interest" description="Disordered" evidence="2">
    <location>
        <begin position="40"/>
        <end position="65"/>
    </location>
</feature>
<dbReference type="RefSeq" id="WP_146291161.1">
    <property type="nucleotide sequence ID" value="NZ_SELH01000011.1"/>
</dbReference>
<accession>A0A563DJS8</accession>
<dbReference type="AlphaFoldDB" id="A0A563DJS8"/>
<organism evidence="4 5">
    <name type="scientific">Apibacter muscae</name>
    <dbReference type="NCBI Taxonomy" id="2509004"/>
    <lineage>
        <taxon>Bacteria</taxon>
        <taxon>Pseudomonadati</taxon>
        <taxon>Bacteroidota</taxon>
        <taxon>Flavobacteriia</taxon>
        <taxon>Flavobacteriales</taxon>
        <taxon>Weeksellaceae</taxon>
        <taxon>Apibacter</taxon>
    </lineage>
</organism>
<feature type="signal peptide" evidence="3">
    <location>
        <begin position="1"/>
        <end position="20"/>
    </location>
</feature>
<dbReference type="SUPFAM" id="SSF103647">
    <property type="entry name" value="TSP type-3 repeat"/>
    <property type="match status" value="1"/>
</dbReference>
<sequence length="145" mass="16687">MKRNLLFSLLLCFSSFYGQTSIDTDEDGIPDSEDRCPNETGTPYFQGCPDTDGDGSPDIDDTCPNEFGPEENMGCPWDFDEINRESQCHFVEIIFYLNSIDLTEKSKKGISCFSYNINKYFKEKKFIVHSYPDLKESKKLVEKEL</sequence>
<evidence type="ECO:0000256" key="3">
    <source>
        <dbReference type="SAM" id="SignalP"/>
    </source>
</evidence>
<proteinExistence type="predicted"/>
<name>A0A563DJS8_9FLAO</name>
<dbReference type="Pfam" id="PF02412">
    <property type="entry name" value="TSP_3"/>
    <property type="match status" value="2"/>
</dbReference>
<protein>
    <recommendedName>
        <fullName evidence="6">Thrombospondin</fullName>
    </recommendedName>
</protein>
<dbReference type="EMBL" id="SELH01000011">
    <property type="protein sequence ID" value="TWP30496.1"/>
    <property type="molecule type" value="Genomic_DNA"/>
</dbReference>
<evidence type="ECO:0000313" key="4">
    <source>
        <dbReference type="EMBL" id="TWP30496.1"/>
    </source>
</evidence>
<dbReference type="InterPro" id="IPR003367">
    <property type="entry name" value="Thrombospondin_3-like_rpt"/>
</dbReference>
<evidence type="ECO:0000256" key="1">
    <source>
        <dbReference type="ARBA" id="ARBA00022729"/>
    </source>
</evidence>
<dbReference type="Proteomes" id="UP000319499">
    <property type="component" value="Unassembled WGS sequence"/>
</dbReference>
<comment type="caution">
    <text evidence="4">The sequence shown here is derived from an EMBL/GenBank/DDBJ whole genome shotgun (WGS) entry which is preliminary data.</text>
</comment>
<dbReference type="OrthoDB" id="1273975at2"/>